<dbReference type="RefSeq" id="WP_150767819.1">
    <property type="nucleotide sequence ID" value="NZ_CABVHW010000040.1"/>
</dbReference>
<gene>
    <name evidence="1" type="ORF">PS710_06082</name>
</gene>
<dbReference type="AlphaFoldDB" id="A0A5E7FVV8"/>
<evidence type="ECO:0000313" key="2">
    <source>
        <dbReference type="Proteomes" id="UP000381093"/>
    </source>
</evidence>
<organism evidence="1 2">
    <name type="scientific">Pseudomonas fluorescens</name>
    <dbReference type="NCBI Taxonomy" id="294"/>
    <lineage>
        <taxon>Bacteria</taxon>
        <taxon>Pseudomonadati</taxon>
        <taxon>Pseudomonadota</taxon>
        <taxon>Gammaproteobacteria</taxon>
        <taxon>Pseudomonadales</taxon>
        <taxon>Pseudomonadaceae</taxon>
        <taxon>Pseudomonas</taxon>
    </lineage>
</organism>
<accession>A0A5E7FVV8</accession>
<name>A0A5E7FVV8_PSEFL</name>
<dbReference type="Gene3D" id="2.180.10.10">
    <property type="entry name" value="RHS repeat-associated core"/>
    <property type="match status" value="1"/>
</dbReference>
<sequence>MGNPAEETSYDWLEEEPLLLRQSFEYDAWGIAFRTTGPDGSVSNLLWSPFGENGPIEYRWLETGGPQTTIMISNLTGGEYNDFAKVKRFERLGAQPLIDLCRQQPEQPVAEHLRRLLRTNGLPTVGAAEYCFDGKGNCVQQKELFDTQERKTAYTYDEWSRVKATTLADDTVVGRLFAEQSSNEQVTRLNVKPANVALPEVTVGHQKFDSLLRLTEVSIGSSATPRIEQYRYNGSGMQPSQRITPLATFDYDYKPELTHHPIAIKSGKDQTATYTYDTKTGGLKKASNSQGHSDYRYTDSGQLAYESWTDTDGTLVETHYVSSLLGRQISRSHTKGLETCYTYDKEDQHADKHRFGITECTDFICGNIDCCIAGTRGRDVAEEHQIGSRRILRNVRRIHQVNGDFILGFPVWISGDRSDQLATGWQGGIVQEVVDKR</sequence>
<protein>
    <recommendedName>
        <fullName evidence="3">YD repeat-containing protein</fullName>
    </recommendedName>
</protein>
<dbReference type="EMBL" id="CABVHW010000040">
    <property type="protein sequence ID" value="VVO42742.1"/>
    <property type="molecule type" value="Genomic_DNA"/>
</dbReference>
<evidence type="ECO:0000313" key="1">
    <source>
        <dbReference type="EMBL" id="VVO42742.1"/>
    </source>
</evidence>
<dbReference type="InterPro" id="IPR006530">
    <property type="entry name" value="YD"/>
</dbReference>
<dbReference type="Proteomes" id="UP000381093">
    <property type="component" value="Unassembled WGS sequence"/>
</dbReference>
<reference evidence="1 2" key="1">
    <citation type="submission" date="2019-09" db="EMBL/GenBank/DDBJ databases">
        <authorList>
            <person name="Chandra G."/>
            <person name="Truman W A."/>
        </authorList>
    </citation>
    <scope>NUCLEOTIDE SEQUENCE [LARGE SCALE GENOMIC DNA]</scope>
    <source>
        <strain evidence="1">PS710</strain>
    </source>
</reference>
<dbReference type="NCBIfam" id="TIGR01643">
    <property type="entry name" value="YD_repeat_2x"/>
    <property type="match status" value="1"/>
</dbReference>
<evidence type="ECO:0008006" key="3">
    <source>
        <dbReference type="Google" id="ProtNLM"/>
    </source>
</evidence>
<proteinExistence type="predicted"/>